<dbReference type="GO" id="GO:0016491">
    <property type="term" value="F:oxidoreductase activity"/>
    <property type="evidence" value="ECO:0007669"/>
    <property type="project" value="UniProtKB-KW"/>
</dbReference>
<dbReference type="InterPro" id="IPR036291">
    <property type="entry name" value="NAD(P)-bd_dom_sf"/>
</dbReference>
<dbReference type="KEGG" id="ppsc:EHS13_30785"/>
<dbReference type="PANTHER" id="PTHR43103">
    <property type="entry name" value="NUCLEOSIDE-DIPHOSPHATE-SUGAR EPIMERASE"/>
    <property type="match status" value="1"/>
</dbReference>
<name>A0A6B8RT07_9BACL</name>
<evidence type="ECO:0000256" key="3">
    <source>
        <dbReference type="ARBA" id="ARBA00023027"/>
    </source>
</evidence>
<dbReference type="OrthoDB" id="9801056at2"/>
<gene>
    <name evidence="5" type="ORF">EHS13_30785</name>
</gene>
<protein>
    <submittedName>
        <fullName evidence="5">NAD(P)-dependent oxidoreductase</fullName>
    </submittedName>
</protein>
<feature type="domain" description="NAD-dependent epimerase/dehydratase" evidence="4">
    <location>
        <begin position="4"/>
        <end position="170"/>
    </location>
</feature>
<dbReference type="Pfam" id="PF01370">
    <property type="entry name" value="Epimerase"/>
    <property type="match status" value="1"/>
</dbReference>
<dbReference type="AlphaFoldDB" id="A0A6B8RT07"/>
<dbReference type="PANTHER" id="PTHR43103:SF5">
    <property type="entry name" value="4-EPIMERASE, PUTATIVE (AFU_ORTHOLOGUE AFUA_7G00360)-RELATED"/>
    <property type="match status" value="1"/>
</dbReference>
<keyword evidence="3" id="KW-0520">NAD</keyword>
<evidence type="ECO:0000313" key="5">
    <source>
        <dbReference type="EMBL" id="QGQ98954.1"/>
    </source>
</evidence>
<sequence>MKSIAVTGASGKLGSWVVNELLEYGYRVIALDQTRSNKLKCEQRIIDLTKLGEVIGGLKGVDAVIHLAAIPAPVMFPHEVIFNNNVMATYNVLEAVSILKIPKVVIGSSESAYGFCWAPQPFSPLYLPVDEEHPLLPQECYGLSKEINERTGAMFNRRAGTQVIAMRFSLILTIEEYAAMQERISKPENFKRILWSYIDIRDAAAACRIGIEADDCNYVSLNVTANDTLSDWETNRLLAEFYSDVTDLRCSFIGREAVVSNELTSRILNWRPRYSWKESLTVS</sequence>
<evidence type="ECO:0000256" key="1">
    <source>
        <dbReference type="ARBA" id="ARBA00007637"/>
    </source>
</evidence>
<keyword evidence="6" id="KW-1185">Reference proteome</keyword>
<organism evidence="5 6">
    <name type="scientific">Paenibacillus psychroresistens</name>
    <dbReference type="NCBI Taxonomy" id="1778678"/>
    <lineage>
        <taxon>Bacteria</taxon>
        <taxon>Bacillati</taxon>
        <taxon>Bacillota</taxon>
        <taxon>Bacilli</taxon>
        <taxon>Bacillales</taxon>
        <taxon>Paenibacillaceae</taxon>
        <taxon>Paenibacillus</taxon>
    </lineage>
</organism>
<dbReference type="Gene3D" id="3.40.50.720">
    <property type="entry name" value="NAD(P)-binding Rossmann-like Domain"/>
    <property type="match status" value="1"/>
</dbReference>
<comment type="similarity">
    <text evidence="1">Belongs to the NAD(P)-dependent epimerase/dehydratase family.</text>
</comment>
<dbReference type="Proteomes" id="UP000426246">
    <property type="component" value="Chromosome"/>
</dbReference>
<dbReference type="CDD" id="cd08946">
    <property type="entry name" value="SDR_e"/>
    <property type="match status" value="1"/>
</dbReference>
<dbReference type="InterPro" id="IPR001509">
    <property type="entry name" value="Epimerase_deHydtase"/>
</dbReference>
<accession>A0A6B8RT07</accession>
<reference evidence="6" key="1">
    <citation type="submission" date="2018-11" db="EMBL/GenBank/DDBJ databases">
        <title>Complete genome sequence of Paenibacillus sp. ML311-T8.</title>
        <authorList>
            <person name="Nam Y.-D."/>
            <person name="Kang J."/>
            <person name="Chung W.-H."/>
            <person name="Park Y.S."/>
        </authorList>
    </citation>
    <scope>NUCLEOTIDE SEQUENCE [LARGE SCALE GENOMIC DNA]</scope>
    <source>
        <strain evidence="6">ML311-T8</strain>
    </source>
</reference>
<evidence type="ECO:0000256" key="2">
    <source>
        <dbReference type="ARBA" id="ARBA00023002"/>
    </source>
</evidence>
<evidence type="ECO:0000259" key="4">
    <source>
        <dbReference type="Pfam" id="PF01370"/>
    </source>
</evidence>
<proteinExistence type="inferred from homology"/>
<dbReference type="RefSeq" id="WP_155704060.1">
    <property type="nucleotide sequence ID" value="NZ_CP034235.1"/>
</dbReference>
<dbReference type="EMBL" id="CP034235">
    <property type="protein sequence ID" value="QGQ98954.1"/>
    <property type="molecule type" value="Genomic_DNA"/>
</dbReference>
<dbReference type="SUPFAM" id="SSF51735">
    <property type="entry name" value="NAD(P)-binding Rossmann-fold domains"/>
    <property type="match status" value="1"/>
</dbReference>
<evidence type="ECO:0000313" key="6">
    <source>
        <dbReference type="Proteomes" id="UP000426246"/>
    </source>
</evidence>
<keyword evidence="2" id="KW-0560">Oxidoreductase</keyword>